<name>A0ABQ8J9Z7_DERPT</name>
<evidence type="ECO:0000256" key="4">
    <source>
        <dbReference type="ARBA" id="ARBA00022728"/>
    </source>
</evidence>
<feature type="transmembrane region" description="Helical" evidence="9">
    <location>
        <begin position="12"/>
        <end position="31"/>
    </location>
</feature>
<keyword evidence="9" id="KW-0472">Membrane</keyword>
<evidence type="ECO:0000256" key="1">
    <source>
        <dbReference type="ARBA" id="ARBA00004123"/>
    </source>
</evidence>
<comment type="similarity">
    <text evidence="2 7">Belongs to the PRP38 family.</text>
</comment>
<feature type="compositionally biased region" description="Low complexity" evidence="8">
    <location>
        <begin position="241"/>
        <end position="252"/>
    </location>
</feature>
<evidence type="ECO:0000256" key="3">
    <source>
        <dbReference type="ARBA" id="ARBA00022664"/>
    </source>
</evidence>
<evidence type="ECO:0000256" key="6">
    <source>
        <dbReference type="ARBA" id="ARBA00023242"/>
    </source>
</evidence>
<keyword evidence="9" id="KW-1133">Transmembrane helix</keyword>
<feature type="transmembrane region" description="Helical" evidence="9">
    <location>
        <begin position="61"/>
        <end position="84"/>
    </location>
</feature>
<evidence type="ECO:0000313" key="10">
    <source>
        <dbReference type="EMBL" id="KAH9419186.1"/>
    </source>
</evidence>
<dbReference type="PANTHER" id="PTHR23142">
    <property type="entry name" value="PRE-MRNA-SPLICING FACTOR 38A-RELATED"/>
    <property type="match status" value="1"/>
</dbReference>
<protein>
    <recommendedName>
        <fullName evidence="7">Pre-mRNA-splicing factor 38</fullName>
    </recommendedName>
</protein>
<evidence type="ECO:0000256" key="9">
    <source>
        <dbReference type="SAM" id="Phobius"/>
    </source>
</evidence>
<keyword evidence="11" id="KW-1185">Reference proteome</keyword>
<keyword evidence="4 7" id="KW-0747">Spliceosome</keyword>
<reference evidence="10 11" key="2">
    <citation type="journal article" date="2022" name="Mol. Biol. Evol.">
        <title>Comparative Genomics Reveals Insights into the Divergent Evolution of Astigmatic Mites and Household Pest Adaptations.</title>
        <authorList>
            <person name="Xiong Q."/>
            <person name="Wan A.T."/>
            <person name="Liu X."/>
            <person name="Fung C.S."/>
            <person name="Xiao X."/>
            <person name="Malainual N."/>
            <person name="Hou J."/>
            <person name="Wang L."/>
            <person name="Wang M."/>
            <person name="Yang K.Y."/>
            <person name="Cui Y."/>
            <person name="Leung E.L."/>
            <person name="Nong W."/>
            <person name="Shin S.K."/>
            <person name="Au S.W."/>
            <person name="Jeong K.Y."/>
            <person name="Chew F.T."/>
            <person name="Hui J.H."/>
            <person name="Leung T.F."/>
            <person name="Tungtrongchitr A."/>
            <person name="Zhong N."/>
            <person name="Liu Z."/>
            <person name="Tsui S.K."/>
        </authorList>
    </citation>
    <scope>NUCLEOTIDE SEQUENCE [LARGE SCALE GENOMIC DNA]</scope>
    <source>
        <strain evidence="10">Derp</strain>
    </source>
</reference>
<accession>A0ABQ8J9Z7</accession>
<comment type="function">
    <text evidence="7">Required for pre-mRNA splicing.</text>
</comment>
<keyword evidence="9" id="KW-0812">Transmembrane</keyword>
<keyword evidence="3 7" id="KW-0507">mRNA processing</keyword>
<reference evidence="10 11" key="1">
    <citation type="journal article" date="2018" name="J. Allergy Clin. Immunol.">
        <title>High-quality assembly of Dermatophagoides pteronyssinus genome and transcriptome reveals a wide range of novel allergens.</title>
        <authorList>
            <person name="Liu X.Y."/>
            <person name="Yang K.Y."/>
            <person name="Wang M.Q."/>
            <person name="Kwok J.S."/>
            <person name="Zeng X."/>
            <person name="Yang Z."/>
            <person name="Xiao X.J."/>
            <person name="Lau C.P."/>
            <person name="Li Y."/>
            <person name="Huang Z.M."/>
            <person name="Ba J.G."/>
            <person name="Yim A.K."/>
            <person name="Ouyang C.Y."/>
            <person name="Ngai S.M."/>
            <person name="Chan T.F."/>
            <person name="Leung E.L."/>
            <person name="Liu L."/>
            <person name="Liu Z.G."/>
            <person name="Tsui S.K."/>
        </authorList>
    </citation>
    <scope>NUCLEOTIDE SEQUENCE [LARGE SCALE GENOMIC DNA]</scope>
    <source>
        <strain evidence="10">Derp</strain>
    </source>
</reference>
<evidence type="ECO:0000256" key="2">
    <source>
        <dbReference type="ARBA" id="ARBA00006164"/>
    </source>
</evidence>
<dbReference type="EMBL" id="NJHN03000060">
    <property type="protein sequence ID" value="KAH9419186.1"/>
    <property type="molecule type" value="Genomic_DNA"/>
</dbReference>
<dbReference type="Pfam" id="PF03371">
    <property type="entry name" value="PRP38"/>
    <property type="match status" value="1"/>
</dbReference>
<feature type="region of interest" description="Disordered" evidence="8">
    <location>
        <begin position="241"/>
        <end position="270"/>
    </location>
</feature>
<evidence type="ECO:0000256" key="7">
    <source>
        <dbReference type="RuleBase" id="RU367025"/>
    </source>
</evidence>
<evidence type="ECO:0000256" key="8">
    <source>
        <dbReference type="SAM" id="MobiDB-lite"/>
    </source>
</evidence>
<gene>
    <name evidence="10" type="primary">PRPF38B</name>
    <name evidence="10" type="ORF">DERP_005690</name>
</gene>
<evidence type="ECO:0000256" key="5">
    <source>
        <dbReference type="ARBA" id="ARBA00023187"/>
    </source>
</evidence>
<proteinExistence type="inferred from homology"/>
<comment type="caution">
    <text evidence="10">The sequence shown here is derived from an EMBL/GenBank/DDBJ whole genome shotgun (WGS) entry which is preliminary data.</text>
</comment>
<organism evidence="10 11">
    <name type="scientific">Dermatophagoides pteronyssinus</name>
    <name type="common">European house dust mite</name>
    <dbReference type="NCBI Taxonomy" id="6956"/>
    <lineage>
        <taxon>Eukaryota</taxon>
        <taxon>Metazoa</taxon>
        <taxon>Ecdysozoa</taxon>
        <taxon>Arthropoda</taxon>
        <taxon>Chelicerata</taxon>
        <taxon>Arachnida</taxon>
        <taxon>Acari</taxon>
        <taxon>Acariformes</taxon>
        <taxon>Sarcoptiformes</taxon>
        <taxon>Astigmata</taxon>
        <taxon>Psoroptidia</taxon>
        <taxon>Analgoidea</taxon>
        <taxon>Pyroglyphidae</taxon>
        <taxon>Dermatophagoidinae</taxon>
        <taxon>Dermatophagoides</taxon>
    </lineage>
</organism>
<dbReference type="InterPro" id="IPR005037">
    <property type="entry name" value="PRP38"/>
</dbReference>
<keyword evidence="5 7" id="KW-0508">mRNA splicing</keyword>
<evidence type="ECO:0000313" key="11">
    <source>
        <dbReference type="Proteomes" id="UP000887458"/>
    </source>
</evidence>
<keyword evidence="6 7" id="KW-0539">Nucleus</keyword>
<comment type="subcellular location">
    <subcellularLocation>
        <location evidence="1 7">Nucleus</location>
    </subcellularLocation>
</comment>
<feature type="transmembrane region" description="Helical" evidence="9">
    <location>
        <begin position="91"/>
        <end position="108"/>
    </location>
</feature>
<sequence>MDSKEKNKLIARYGFMILIILNILVSIWVIIYDLKVIKRIQEQYPDDWQLNEKHDGSTAHYWFIACVIVMIFNLIISMIGLYGAKTEQMHFIMIVSALFAVIAVYGAWDKYMKGSIASYLMPLITCIVGILYGSLSFMRFIEESSEVPGSKNFQYVIRNQPTTPPIESNYDEQMPFKSTTIEKQYYAQYGYGPQQTQAMGVYYPHPTSATTTATAYPSTQASYLPTMMNAAAVAAATHVKSNAKNNSSGKDSSGNEDDDDDPTIAKPNQPKLSNILNYSCNEKMGLNPLIYTNIQQSPYFKNNLFQLKTYNEVIDEIYYSVRHLEPWEKGSRKVSGQTGMCGSVRGVGAGGIISTPFCILYKLFTLKLTRKQVMAMIRHKDSPYIRALGFMYIRFTQSPRELWHWFEPFMEDDEQVDPKAGGGSPMTIGQMVRHFLTKLEWFSTLFPRIPRHVQLEIEKKLNKYDAEMKKHPVKSNKNNKNDNNVNKKHLFSFVNKLI</sequence>
<dbReference type="Proteomes" id="UP000887458">
    <property type="component" value="Unassembled WGS sequence"/>
</dbReference>
<feature type="transmembrane region" description="Helical" evidence="9">
    <location>
        <begin position="120"/>
        <end position="141"/>
    </location>
</feature>